<dbReference type="PANTHER" id="PTHR23416">
    <property type="entry name" value="SIALIC ACID SYNTHASE-RELATED"/>
    <property type="match status" value="1"/>
</dbReference>
<dbReference type="InterPro" id="IPR051159">
    <property type="entry name" value="Hexapeptide_acetyltransf"/>
</dbReference>
<organism evidence="8 9">
    <name type="scientific">Alteromonas pelagimontana</name>
    <dbReference type="NCBI Taxonomy" id="1858656"/>
    <lineage>
        <taxon>Bacteria</taxon>
        <taxon>Pseudomonadati</taxon>
        <taxon>Pseudomonadota</taxon>
        <taxon>Gammaproteobacteria</taxon>
        <taxon>Alteromonadales</taxon>
        <taxon>Alteromonadaceae</taxon>
        <taxon>Alteromonas/Salinimonas group</taxon>
        <taxon>Alteromonas</taxon>
    </lineage>
</organism>
<proteinExistence type="inferred from homology"/>
<protein>
    <recommendedName>
        <fullName evidence="6">Nodulation protein L</fullName>
    </recommendedName>
</protein>
<dbReference type="InterPro" id="IPR024688">
    <property type="entry name" value="Mac_dom"/>
</dbReference>
<dbReference type="AlphaFoldDB" id="A0A6M4MI99"/>
<keyword evidence="2" id="KW-0536">Nodulation</keyword>
<evidence type="ECO:0000256" key="4">
    <source>
        <dbReference type="ARBA" id="ARBA00023315"/>
    </source>
</evidence>
<keyword evidence="9" id="KW-1185">Reference proteome</keyword>
<dbReference type="InterPro" id="IPR001451">
    <property type="entry name" value="Hexapep"/>
</dbReference>
<dbReference type="FunFam" id="2.160.10.10:FF:000025">
    <property type="entry name" value="Hexapeptide-repeat containing-acetyltransferase"/>
    <property type="match status" value="1"/>
</dbReference>
<evidence type="ECO:0000256" key="1">
    <source>
        <dbReference type="ARBA" id="ARBA00007274"/>
    </source>
</evidence>
<dbReference type="OrthoDB" id="9815592at2"/>
<dbReference type="EMBL" id="CP052766">
    <property type="protein sequence ID" value="QJR82859.1"/>
    <property type="molecule type" value="Genomic_DNA"/>
</dbReference>
<evidence type="ECO:0000313" key="9">
    <source>
        <dbReference type="Proteomes" id="UP000219285"/>
    </source>
</evidence>
<dbReference type="KEGG" id="apel:CA267_013300"/>
<evidence type="ECO:0000256" key="2">
    <source>
        <dbReference type="ARBA" id="ARBA00022458"/>
    </source>
</evidence>
<dbReference type="Proteomes" id="UP000219285">
    <property type="component" value="Chromosome"/>
</dbReference>
<dbReference type="Pfam" id="PF00132">
    <property type="entry name" value="Hexapep"/>
    <property type="match status" value="1"/>
</dbReference>
<dbReference type="PANTHER" id="PTHR23416:SF23">
    <property type="entry name" value="ACETYLTRANSFERASE C18B11.09C-RELATED"/>
    <property type="match status" value="1"/>
</dbReference>
<comment type="function">
    <text evidence="5">Acetyltransferase implicated in the O-acetylation of Nod factors.</text>
</comment>
<sequence length="182" mass="19965">MVAGEKYWINDPNLVEIRYKARDLTDKINALGPRDVEARTQLLKQLFGEMGEDIHVEKPIRIDYGVNIKMGSHIFINFNWTVLDCCDVTIGDRVFIGPNVSFYTAHHPLEPQERAEHIGFAEPITIGNDVWIGGNVTILPGVTIGDGCVIGAGSVVTKSIEAGMIAIGSPCKPVKKVENHGK</sequence>
<evidence type="ECO:0000313" key="8">
    <source>
        <dbReference type="EMBL" id="QJR82859.1"/>
    </source>
</evidence>
<dbReference type="Pfam" id="PF12464">
    <property type="entry name" value="Mac"/>
    <property type="match status" value="1"/>
</dbReference>
<evidence type="ECO:0000256" key="5">
    <source>
        <dbReference type="ARBA" id="ARBA00055587"/>
    </source>
</evidence>
<dbReference type="Gene3D" id="2.160.10.10">
    <property type="entry name" value="Hexapeptide repeat proteins"/>
    <property type="match status" value="1"/>
</dbReference>
<evidence type="ECO:0000256" key="3">
    <source>
        <dbReference type="ARBA" id="ARBA00022679"/>
    </source>
</evidence>
<evidence type="ECO:0000256" key="6">
    <source>
        <dbReference type="ARBA" id="ARBA00067695"/>
    </source>
</evidence>
<name>A0A6M4MI99_9ALTE</name>
<accession>A0A6M4MI99</accession>
<dbReference type="GO" id="GO:0016407">
    <property type="term" value="F:acetyltransferase activity"/>
    <property type="evidence" value="ECO:0007669"/>
    <property type="project" value="InterPro"/>
</dbReference>
<keyword evidence="3 8" id="KW-0808">Transferase</keyword>
<keyword evidence="4" id="KW-0012">Acyltransferase</keyword>
<dbReference type="SMART" id="SM01266">
    <property type="entry name" value="Mac"/>
    <property type="match status" value="1"/>
</dbReference>
<feature type="domain" description="Maltose/galactoside acetyltransferase" evidence="7">
    <location>
        <begin position="1"/>
        <end position="52"/>
    </location>
</feature>
<dbReference type="GO" id="GO:0008374">
    <property type="term" value="F:O-acyltransferase activity"/>
    <property type="evidence" value="ECO:0007669"/>
    <property type="project" value="TreeGrafter"/>
</dbReference>
<dbReference type="InterPro" id="IPR011004">
    <property type="entry name" value="Trimer_LpxA-like_sf"/>
</dbReference>
<reference evidence="9" key="1">
    <citation type="submission" date="2014-12" db="EMBL/GenBank/DDBJ databases">
        <title>Complete genome sequence of a multi-drug resistant Klebsiella pneumoniae.</title>
        <authorList>
            <person name="Hua X."/>
            <person name="Chen Q."/>
            <person name="Li X."/>
            <person name="Feng Y."/>
            <person name="Ruan Z."/>
            <person name="Yu Y."/>
        </authorList>
    </citation>
    <scope>NUCLEOTIDE SEQUENCE [LARGE SCALE GENOMIC DNA]</scope>
    <source>
        <strain evidence="9">5.12</strain>
    </source>
</reference>
<dbReference type="SUPFAM" id="SSF51161">
    <property type="entry name" value="Trimeric LpxA-like enzymes"/>
    <property type="match status" value="1"/>
</dbReference>
<comment type="similarity">
    <text evidence="1">Belongs to the transferase hexapeptide repeat family.</text>
</comment>
<reference evidence="8 9" key="2">
    <citation type="submission" date="2020-04" db="EMBL/GenBank/DDBJ databases">
        <title>Complete genome sequence of Alteromonas pelagimontana 5.12T.</title>
        <authorList>
            <person name="Sinha R.K."/>
            <person name="Krishnan K.P."/>
            <person name="Kurian J.P."/>
        </authorList>
    </citation>
    <scope>NUCLEOTIDE SEQUENCE [LARGE SCALE GENOMIC DNA]</scope>
    <source>
        <strain evidence="8 9">5.12</strain>
    </source>
</reference>
<evidence type="ECO:0000259" key="7">
    <source>
        <dbReference type="SMART" id="SM01266"/>
    </source>
</evidence>
<gene>
    <name evidence="8" type="ORF">CA267_013300</name>
</gene>
<dbReference type="CDD" id="cd03357">
    <property type="entry name" value="LbH_MAT_GAT"/>
    <property type="match status" value="1"/>
</dbReference>